<gene>
    <name evidence="1" type="ORF">S01H4_20411</name>
</gene>
<evidence type="ECO:0000313" key="1">
    <source>
        <dbReference type="EMBL" id="GAG64143.1"/>
    </source>
</evidence>
<reference evidence="1" key="1">
    <citation type="journal article" date="2014" name="Front. Microbiol.">
        <title>High frequency of phylogenetically diverse reductive dehalogenase-homologous genes in deep subseafloor sedimentary metagenomes.</title>
        <authorList>
            <person name="Kawai M."/>
            <person name="Futagami T."/>
            <person name="Toyoda A."/>
            <person name="Takaki Y."/>
            <person name="Nishi S."/>
            <person name="Hori S."/>
            <person name="Arai W."/>
            <person name="Tsubouchi T."/>
            <person name="Morono Y."/>
            <person name="Uchiyama I."/>
            <person name="Ito T."/>
            <person name="Fujiyama A."/>
            <person name="Inagaki F."/>
            <person name="Takami H."/>
        </authorList>
    </citation>
    <scope>NUCLEOTIDE SEQUENCE</scope>
    <source>
        <strain evidence="1">Expedition CK06-06</strain>
    </source>
</reference>
<proteinExistence type="predicted"/>
<sequence>MIEFKGLGARRVVDHIHEEPVSFGLSFKDKGLKHSRLKMGGPAMELAESFYKMGLLSREAVEVKGVKVVPLDLILKLAPPAPSSVEEIKEALS</sequence>
<protein>
    <submittedName>
        <fullName evidence="1">Uncharacterized protein</fullName>
    </submittedName>
</protein>
<accession>X0ZUI3</accession>
<feature type="non-terminal residue" evidence="1">
    <location>
        <position position="93"/>
    </location>
</feature>
<comment type="caution">
    <text evidence="1">The sequence shown here is derived from an EMBL/GenBank/DDBJ whole genome shotgun (WGS) entry which is preliminary data.</text>
</comment>
<dbReference type="AlphaFoldDB" id="X0ZUI3"/>
<dbReference type="Gene3D" id="3.30.360.10">
    <property type="entry name" value="Dihydrodipicolinate Reductase, domain 2"/>
    <property type="match status" value="1"/>
</dbReference>
<name>X0ZUI3_9ZZZZ</name>
<dbReference type="EMBL" id="BART01009175">
    <property type="protein sequence ID" value="GAG64143.1"/>
    <property type="molecule type" value="Genomic_DNA"/>
</dbReference>
<organism evidence="1">
    <name type="scientific">marine sediment metagenome</name>
    <dbReference type="NCBI Taxonomy" id="412755"/>
    <lineage>
        <taxon>unclassified sequences</taxon>
        <taxon>metagenomes</taxon>
        <taxon>ecological metagenomes</taxon>
    </lineage>
</organism>